<keyword evidence="1" id="KW-1133">Transmembrane helix</keyword>
<keyword evidence="1" id="KW-0472">Membrane</keyword>
<evidence type="ECO:0000259" key="2">
    <source>
        <dbReference type="Pfam" id="PF26629"/>
    </source>
</evidence>
<accession>A0A6I6G6Z2</accession>
<evidence type="ECO:0000256" key="1">
    <source>
        <dbReference type="SAM" id="Phobius"/>
    </source>
</evidence>
<feature type="domain" description="Low-salt glycan biosynthesis hexosyltransferase Agl6 C-terminal transmembrane region" evidence="2">
    <location>
        <begin position="129"/>
        <end position="220"/>
    </location>
</feature>
<dbReference type="InterPro" id="IPR058718">
    <property type="entry name" value="Agl6_TM_C"/>
</dbReference>
<protein>
    <recommendedName>
        <fullName evidence="2">Low-salt glycan biosynthesis hexosyltransferase Agl6 C-terminal transmembrane region domain-containing protein</fullName>
    </recommendedName>
</protein>
<keyword evidence="1" id="KW-0812">Transmembrane</keyword>
<proteinExistence type="predicted"/>
<evidence type="ECO:0000313" key="4">
    <source>
        <dbReference type="Proteomes" id="UP000426027"/>
    </source>
</evidence>
<sequence length="230" mass="26309">MRAIRNSAYAQLNMQSPGMEYASEMIAKAGLQRMPIAEVPVRLHKDGRNRKPHLKTWQDGWKHLRLMLLLSPKWLLLAPAVLFLLAGVLLGSLLLFNFIEVFNLVLDIHTLYYASVFVMLGIQLLQFYVLARLYGSSMGLYPARRFSQWVFRWLGFETGLLTGAFIFFSGIALSLYAVWQWQQAGFGPLEPSAVFRIIIPAGFCISLGMQVMVFGFLLYSLRQLQQQKLR</sequence>
<dbReference type="KEGG" id="fls:GLV81_03085"/>
<name>A0A6I6G6Z2_9BACT</name>
<organism evidence="3 4">
    <name type="scientific">Phnomibacter ginsenosidimutans</name>
    <dbReference type="NCBI Taxonomy" id="2676868"/>
    <lineage>
        <taxon>Bacteria</taxon>
        <taxon>Pseudomonadati</taxon>
        <taxon>Bacteroidota</taxon>
        <taxon>Chitinophagia</taxon>
        <taxon>Chitinophagales</taxon>
        <taxon>Chitinophagaceae</taxon>
        <taxon>Phnomibacter</taxon>
    </lineage>
</organism>
<feature type="transmembrane region" description="Helical" evidence="1">
    <location>
        <begin position="74"/>
        <end position="99"/>
    </location>
</feature>
<dbReference type="Pfam" id="PF26629">
    <property type="entry name" value="GT2_TM_C"/>
    <property type="match status" value="1"/>
</dbReference>
<evidence type="ECO:0000313" key="3">
    <source>
        <dbReference type="EMBL" id="QGW27223.1"/>
    </source>
</evidence>
<reference evidence="3 4" key="1">
    <citation type="submission" date="2019-11" db="EMBL/GenBank/DDBJ databases">
        <authorList>
            <person name="Im W.T."/>
        </authorList>
    </citation>
    <scope>NUCLEOTIDE SEQUENCE [LARGE SCALE GENOMIC DNA]</scope>
    <source>
        <strain evidence="3 4">SB-02</strain>
    </source>
</reference>
<dbReference type="Proteomes" id="UP000426027">
    <property type="component" value="Chromosome"/>
</dbReference>
<dbReference type="RefSeq" id="WP_157476768.1">
    <property type="nucleotide sequence ID" value="NZ_CP046566.1"/>
</dbReference>
<keyword evidence="4" id="KW-1185">Reference proteome</keyword>
<feature type="transmembrane region" description="Helical" evidence="1">
    <location>
        <begin position="111"/>
        <end position="130"/>
    </location>
</feature>
<gene>
    <name evidence="3" type="ORF">GLV81_03085</name>
</gene>
<dbReference type="AlphaFoldDB" id="A0A6I6G6Z2"/>
<dbReference type="EMBL" id="CP046566">
    <property type="protein sequence ID" value="QGW27223.1"/>
    <property type="molecule type" value="Genomic_DNA"/>
</dbReference>
<feature type="transmembrane region" description="Helical" evidence="1">
    <location>
        <begin position="151"/>
        <end position="177"/>
    </location>
</feature>
<feature type="transmembrane region" description="Helical" evidence="1">
    <location>
        <begin position="197"/>
        <end position="221"/>
    </location>
</feature>